<organism evidence="1 2">
    <name type="scientific">Halovenus aranensis</name>
    <dbReference type="NCBI Taxonomy" id="890420"/>
    <lineage>
        <taxon>Archaea</taxon>
        <taxon>Methanobacteriati</taxon>
        <taxon>Methanobacteriota</taxon>
        <taxon>Stenosarchaea group</taxon>
        <taxon>Halobacteria</taxon>
        <taxon>Halobacteriales</taxon>
        <taxon>Haloarculaceae</taxon>
        <taxon>Halovenus</taxon>
    </lineage>
</organism>
<sequence length="478" mass="54949">MSEADVRYDDVSEFLFDLETRLDLSDWVVDDVPVWDYIRAPTHRKLFQVVSSSGDSESSTEGGVQTSLKGGYLWGRNIVLRNPFFGDCTVLSYGSSRRKQQDNGYWWDIYFDPLYEETNLDYLHVEKPYQNTHRTPPRTDNLKYIDFIQYSGVICEKLGLVDADFSNEDYELIADIETTITDTFGVSPDIKNLAKRRVIKAKIRKPLFDILIRRTNPELALLSCSYGKESFIWACKQNNVPVAELQHGVIHEYHPGYHYPGDSQKTLFPDYLLTFGEYWDECVSYPIDRDHIYPVGYPYLESESQQYTDVTENSQIIFISQPTIGPELSKFAAELSEREIGFDIVYKPHPAENNHWERKYPWLADSDITVVSDNSRPLYDLFASSTVQVGVYSTAIYEGLQFGLDTYLVDLAGLEVMEYLVEKEFATVVSSVDDLEKELGEGGATQFERSEYLFRSNAIDNITEEICRLRTGQDDSGR</sequence>
<dbReference type="Gene3D" id="3.40.50.12580">
    <property type="match status" value="1"/>
</dbReference>
<dbReference type="RefSeq" id="WP_218120905.1">
    <property type="nucleotide sequence ID" value="NZ_FNFC01000016.1"/>
</dbReference>
<proteinExistence type="predicted"/>
<name>A0A1G8YVM2_9EURY</name>
<evidence type="ECO:0000313" key="2">
    <source>
        <dbReference type="Proteomes" id="UP000198856"/>
    </source>
</evidence>
<dbReference type="AlphaFoldDB" id="A0A1G8YVM2"/>
<dbReference type="Proteomes" id="UP000198856">
    <property type="component" value="Unassembled WGS sequence"/>
</dbReference>
<keyword evidence="2" id="KW-1185">Reference proteome</keyword>
<accession>A0A1G8YVM2</accession>
<dbReference type="OrthoDB" id="76247at2157"/>
<dbReference type="STRING" id="890420.SAMN05216226_11661"/>
<gene>
    <name evidence="1" type="ORF">SAMN05216226_11661</name>
</gene>
<evidence type="ECO:0000313" key="1">
    <source>
        <dbReference type="EMBL" id="SDK06899.1"/>
    </source>
</evidence>
<evidence type="ECO:0008006" key="3">
    <source>
        <dbReference type="Google" id="ProtNLM"/>
    </source>
</evidence>
<reference evidence="1 2" key="1">
    <citation type="submission" date="2016-10" db="EMBL/GenBank/DDBJ databases">
        <authorList>
            <person name="de Groot N.N."/>
        </authorList>
    </citation>
    <scope>NUCLEOTIDE SEQUENCE [LARGE SCALE GENOMIC DNA]</scope>
    <source>
        <strain evidence="1 2">IBRC-M10015</strain>
    </source>
</reference>
<dbReference type="InterPro" id="IPR043148">
    <property type="entry name" value="TagF_C"/>
</dbReference>
<protein>
    <recommendedName>
        <fullName evidence="3">CDP-Glycerol:Poly(Glycerophosphate) glycerophosphotransferase</fullName>
    </recommendedName>
</protein>
<dbReference type="EMBL" id="FNFC01000016">
    <property type="protein sequence ID" value="SDK06899.1"/>
    <property type="molecule type" value="Genomic_DNA"/>
</dbReference>